<name>A0A0A9HLB2_ARUDO</name>
<evidence type="ECO:0000313" key="1">
    <source>
        <dbReference type="EMBL" id="JAE33683.1"/>
    </source>
</evidence>
<dbReference type="AlphaFoldDB" id="A0A0A9HLB2"/>
<dbReference type="PROSITE" id="PS51257">
    <property type="entry name" value="PROKAR_LIPOPROTEIN"/>
    <property type="match status" value="1"/>
</dbReference>
<reference evidence="1" key="1">
    <citation type="submission" date="2014-09" db="EMBL/GenBank/DDBJ databases">
        <authorList>
            <person name="Magalhaes I.L.F."/>
            <person name="Oliveira U."/>
            <person name="Santos F.R."/>
            <person name="Vidigal T.H.D.A."/>
            <person name="Brescovit A.D."/>
            <person name="Santos A.J."/>
        </authorList>
    </citation>
    <scope>NUCLEOTIDE SEQUENCE</scope>
    <source>
        <tissue evidence="1">Shoot tissue taken approximately 20 cm above the soil surface</tissue>
    </source>
</reference>
<reference evidence="1" key="2">
    <citation type="journal article" date="2015" name="Data Brief">
        <title>Shoot transcriptome of the giant reed, Arundo donax.</title>
        <authorList>
            <person name="Barrero R.A."/>
            <person name="Guerrero F.D."/>
            <person name="Moolhuijzen P."/>
            <person name="Goolsby J.A."/>
            <person name="Tidwell J."/>
            <person name="Bellgard S.E."/>
            <person name="Bellgard M.I."/>
        </authorList>
    </citation>
    <scope>NUCLEOTIDE SEQUENCE</scope>
    <source>
        <tissue evidence="1">Shoot tissue taken approximately 20 cm above the soil surface</tissue>
    </source>
</reference>
<accession>A0A0A9HLB2</accession>
<sequence length="34" mass="3853">MFVKFLMNKRLNKTAFQVLGLVACKHGLLNTGKM</sequence>
<proteinExistence type="predicted"/>
<organism evidence="1">
    <name type="scientific">Arundo donax</name>
    <name type="common">Giant reed</name>
    <name type="synonym">Donax arundinaceus</name>
    <dbReference type="NCBI Taxonomy" id="35708"/>
    <lineage>
        <taxon>Eukaryota</taxon>
        <taxon>Viridiplantae</taxon>
        <taxon>Streptophyta</taxon>
        <taxon>Embryophyta</taxon>
        <taxon>Tracheophyta</taxon>
        <taxon>Spermatophyta</taxon>
        <taxon>Magnoliopsida</taxon>
        <taxon>Liliopsida</taxon>
        <taxon>Poales</taxon>
        <taxon>Poaceae</taxon>
        <taxon>PACMAD clade</taxon>
        <taxon>Arundinoideae</taxon>
        <taxon>Arundineae</taxon>
        <taxon>Arundo</taxon>
    </lineage>
</organism>
<dbReference type="EMBL" id="GBRH01164213">
    <property type="protein sequence ID" value="JAE33683.1"/>
    <property type="molecule type" value="Transcribed_RNA"/>
</dbReference>
<protein>
    <submittedName>
        <fullName evidence="1">Uncharacterized protein</fullName>
    </submittedName>
</protein>